<name>W1XTN1_9ZZZZ</name>
<protein>
    <submittedName>
        <fullName evidence="1">Phosphoglucomutase</fullName>
    </submittedName>
</protein>
<accession>W1XTN1</accession>
<organism evidence="1">
    <name type="scientific">human gut metagenome</name>
    <dbReference type="NCBI Taxonomy" id="408170"/>
    <lineage>
        <taxon>unclassified sequences</taxon>
        <taxon>metagenomes</taxon>
        <taxon>organismal metagenomes</taxon>
    </lineage>
</organism>
<comment type="caution">
    <text evidence="1">The sequence shown here is derived from an EMBL/GenBank/DDBJ whole genome shotgun (WGS) entry which is preliminary data.</text>
</comment>
<dbReference type="AlphaFoldDB" id="W1XTN1"/>
<feature type="non-terminal residue" evidence="1">
    <location>
        <position position="33"/>
    </location>
</feature>
<evidence type="ECO:0000313" key="1">
    <source>
        <dbReference type="EMBL" id="ETJ33461.1"/>
    </source>
</evidence>
<sequence>MKNNWIDVLDESLVKDFYNNQTSEEQQEGLNTT</sequence>
<gene>
    <name evidence="1" type="ORF">Q604_UNBC12077G0001</name>
</gene>
<dbReference type="EMBL" id="AZMM01012077">
    <property type="protein sequence ID" value="ETJ33461.1"/>
    <property type="molecule type" value="Genomic_DNA"/>
</dbReference>
<reference evidence="1" key="1">
    <citation type="submission" date="2013-12" db="EMBL/GenBank/DDBJ databases">
        <title>A Varibaculum cambriense genome reconstructed from a premature infant gut community with otherwise low bacterial novelty that shifts toward anaerobic metabolism during the third week of life.</title>
        <authorList>
            <person name="Brown C.T."/>
            <person name="Sharon I."/>
            <person name="Thomas B.C."/>
            <person name="Castelle C.J."/>
            <person name="Morowitz M.J."/>
            <person name="Banfield J.F."/>
        </authorList>
    </citation>
    <scope>NUCLEOTIDE SEQUENCE</scope>
</reference>
<proteinExistence type="predicted"/>